<protein>
    <recommendedName>
        <fullName evidence="9">Serine incorporator 5</fullName>
    </recommendedName>
</protein>
<reference evidence="7" key="1">
    <citation type="journal article" date="2021" name="Genome Biol. Evol.">
        <title>A High-Quality Reference Genome for a Parasitic Bivalve with Doubly Uniparental Inheritance (Bivalvia: Unionida).</title>
        <authorList>
            <person name="Smith C.H."/>
        </authorList>
    </citation>
    <scope>NUCLEOTIDE SEQUENCE</scope>
    <source>
        <strain evidence="7">CHS0354</strain>
    </source>
</reference>
<evidence type="ECO:0000313" key="7">
    <source>
        <dbReference type="EMBL" id="KAK3586674.1"/>
    </source>
</evidence>
<gene>
    <name evidence="7" type="ORF">CHS0354_001288</name>
</gene>
<feature type="transmembrane region" description="Helical" evidence="6">
    <location>
        <begin position="124"/>
        <end position="144"/>
    </location>
</feature>
<sequence length="519" mass="58015">MGGCCTSQFACWCGPSSCGLCCRCCKPMNESTGTRIMYTLLTVLTFIVACLMLSPHFHDVLMRNVSGFNETCVSLGLDAECGKLTGYKAVYRLCLGMVTFHFILMLSTLCVFNSSQCRGHMHNGYWFFKIFAVIGCCVGAFFIPTEFSVYWMYVGMVGGFLFIVLQLMLLVDFTHAWNAKWLGMRTGKKNRCGHIGTLFFSTLFYIVAIGGAILLFFSYTSWNGCTTNKVFIGVNAGLCAVLSFITLLPVTQSRNRNAGLLQSSVISLYVIYLTWSALTSEPPEEISVIETFQIQVSRQIAEEKGTGKTVEEAPTVFVSGPGQTFTFLNNTLCRPNPIDPQMDLIAAYAGVLIMFIMAVYATIQTSSESHKLGVRRLSQATEDTFDCCCCCRARHRDNPSERGGQKVIYNEAGGVMYSYSFFHFIFCLANLYVMMQLTNWYRPLGSDINKFGLNWAAVWVKMASSWTCVVIYLWTLFMPKCWLGRDITFSPSYTDSQRAPEETDDLNPGEVIASRESVL</sequence>
<feature type="transmembrane region" description="Helical" evidence="6">
    <location>
        <begin position="260"/>
        <end position="278"/>
    </location>
</feature>
<keyword evidence="3 6" id="KW-0812">Transmembrane</keyword>
<accession>A0AAE0S7L4</accession>
<dbReference type="PANTHER" id="PTHR10383">
    <property type="entry name" value="SERINE INCORPORATOR"/>
    <property type="match status" value="1"/>
</dbReference>
<organism evidence="7 8">
    <name type="scientific">Potamilus streckersoni</name>
    <dbReference type="NCBI Taxonomy" id="2493646"/>
    <lineage>
        <taxon>Eukaryota</taxon>
        <taxon>Metazoa</taxon>
        <taxon>Spiralia</taxon>
        <taxon>Lophotrochozoa</taxon>
        <taxon>Mollusca</taxon>
        <taxon>Bivalvia</taxon>
        <taxon>Autobranchia</taxon>
        <taxon>Heteroconchia</taxon>
        <taxon>Palaeoheterodonta</taxon>
        <taxon>Unionida</taxon>
        <taxon>Unionoidea</taxon>
        <taxon>Unionidae</taxon>
        <taxon>Ambleminae</taxon>
        <taxon>Lampsilini</taxon>
        <taxon>Potamilus</taxon>
    </lineage>
</organism>
<dbReference type="Pfam" id="PF03348">
    <property type="entry name" value="Serinc"/>
    <property type="match status" value="1"/>
</dbReference>
<keyword evidence="5 6" id="KW-0472">Membrane</keyword>
<feature type="transmembrane region" description="Helical" evidence="6">
    <location>
        <begin position="150"/>
        <end position="171"/>
    </location>
</feature>
<keyword evidence="4 6" id="KW-1133">Transmembrane helix</keyword>
<evidence type="ECO:0000256" key="4">
    <source>
        <dbReference type="ARBA" id="ARBA00022989"/>
    </source>
</evidence>
<evidence type="ECO:0008006" key="9">
    <source>
        <dbReference type="Google" id="ProtNLM"/>
    </source>
</evidence>
<feature type="transmembrane region" description="Helical" evidence="6">
    <location>
        <begin position="192"/>
        <end position="218"/>
    </location>
</feature>
<feature type="transmembrane region" description="Helical" evidence="6">
    <location>
        <begin position="415"/>
        <end position="435"/>
    </location>
</feature>
<feature type="transmembrane region" description="Helical" evidence="6">
    <location>
        <begin position="230"/>
        <end position="248"/>
    </location>
</feature>
<feature type="transmembrane region" description="Helical" evidence="6">
    <location>
        <begin position="89"/>
        <end position="112"/>
    </location>
</feature>
<feature type="transmembrane region" description="Helical" evidence="6">
    <location>
        <begin position="455"/>
        <end position="477"/>
    </location>
</feature>
<evidence type="ECO:0000256" key="2">
    <source>
        <dbReference type="ARBA" id="ARBA00006665"/>
    </source>
</evidence>
<evidence type="ECO:0000256" key="5">
    <source>
        <dbReference type="ARBA" id="ARBA00023136"/>
    </source>
</evidence>
<dbReference type="EMBL" id="JAEAOA010000127">
    <property type="protein sequence ID" value="KAK3586674.1"/>
    <property type="molecule type" value="Genomic_DNA"/>
</dbReference>
<dbReference type="AlphaFoldDB" id="A0AAE0S7L4"/>
<evidence type="ECO:0000313" key="8">
    <source>
        <dbReference type="Proteomes" id="UP001195483"/>
    </source>
</evidence>
<feature type="transmembrane region" description="Helical" evidence="6">
    <location>
        <begin position="345"/>
        <end position="363"/>
    </location>
</feature>
<dbReference type="Proteomes" id="UP001195483">
    <property type="component" value="Unassembled WGS sequence"/>
</dbReference>
<comment type="subcellular location">
    <subcellularLocation>
        <location evidence="1">Membrane</location>
        <topology evidence="1">Multi-pass membrane protein</topology>
    </subcellularLocation>
</comment>
<dbReference type="InterPro" id="IPR005016">
    <property type="entry name" value="TDE1/TMS"/>
</dbReference>
<evidence type="ECO:0000256" key="6">
    <source>
        <dbReference type="SAM" id="Phobius"/>
    </source>
</evidence>
<evidence type="ECO:0000256" key="1">
    <source>
        <dbReference type="ARBA" id="ARBA00004141"/>
    </source>
</evidence>
<dbReference type="GO" id="GO:0016020">
    <property type="term" value="C:membrane"/>
    <property type="evidence" value="ECO:0007669"/>
    <property type="project" value="UniProtKB-SubCell"/>
</dbReference>
<name>A0AAE0S7L4_9BIVA</name>
<dbReference type="PANTHER" id="PTHR10383:SF9">
    <property type="entry name" value="SERINE INCORPORATOR, ISOFORM F"/>
    <property type="match status" value="1"/>
</dbReference>
<evidence type="ECO:0000256" key="3">
    <source>
        <dbReference type="ARBA" id="ARBA00022692"/>
    </source>
</evidence>
<keyword evidence="8" id="KW-1185">Reference proteome</keyword>
<comment type="caution">
    <text evidence="7">The sequence shown here is derived from an EMBL/GenBank/DDBJ whole genome shotgun (WGS) entry which is preliminary data.</text>
</comment>
<comment type="similarity">
    <text evidence="2">Belongs to the TDE1 family.</text>
</comment>
<reference evidence="7" key="3">
    <citation type="submission" date="2023-05" db="EMBL/GenBank/DDBJ databases">
        <authorList>
            <person name="Smith C.H."/>
        </authorList>
    </citation>
    <scope>NUCLEOTIDE SEQUENCE</scope>
    <source>
        <strain evidence="7">CHS0354</strain>
        <tissue evidence="7">Mantle</tissue>
    </source>
</reference>
<reference evidence="7" key="2">
    <citation type="journal article" date="2021" name="Genome Biol. Evol.">
        <title>Developing a high-quality reference genome for a parasitic bivalve with doubly uniparental inheritance (Bivalvia: Unionida).</title>
        <authorList>
            <person name="Smith C.H."/>
        </authorList>
    </citation>
    <scope>NUCLEOTIDE SEQUENCE</scope>
    <source>
        <strain evidence="7">CHS0354</strain>
        <tissue evidence="7">Mantle</tissue>
    </source>
</reference>
<proteinExistence type="inferred from homology"/>
<feature type="transmembrane region" description="Helical" evidence="6">
    <location>
        <begin position="36"/>
        <end position="57"/>
    </location>
</feature>